<evidence type="ECO:0000313" key="3">
    <source>
        <dbReference type="Proteomes" id="UP000290288"/>
    </source>
</evidence>
<accession>A0A4V1Q3Q3</accession>
<name>A0A4V1Q3Q3_9AGAR</name>
<feature type="region of interest" description="Disordered" evidence="1">
    <location>
        <begin position="103"/>
        <end position="127"/>
    </location>
</feature>
<protein>
    <submittedName>
        <fullName evidence="2">Uncharacterized protein</fullName>
    </submittedName>
</protein>
<reference evidence="2 3" key="1">
    <citation type="submission" date="2019-01" db="EMBL/GenBank/DDBJ databases">
        <title>Draft genome sequence of Psathyrella aberdarensis IHI B618.</title>
        <authorList>
            <person name="Buettner E."/>
            <person name="Kellner H."/>
        </authorList>
    </citation>
    <scope>NUCLEOTIDE SEQUENCE [LARGE SCALE GENOMIC DNA]</scope>
    <source>
        <strain evidence="2 3">IHI B618</strain>
    </source>
</reference>
<evidence type="ECO:0000256" key="1">
    <source>
        <dbReference type="SAM" id="MobiDB-lite"/>
    </source>
</evidence>
<gene>
    <name evidence="2" type="ORF">EST38_g6457</name>
</gene>
<evidence type="ECO:0000313" key="2">
    <source>
        <dbReference type="EMBL" id="RXW19388.1"/>
    </source>
</evidence>
<proteinExistence type="predicted"/>
<organism evidence="2 3">
    <name type="scientific">Candolleomyces aberdarensis</name>
    <dbReference type="NCBI Taxonomy" id="2316362"/>
    <lineage>
        <taxon>Eukaryota</taxon>
        <taxon>Fungi</taxon>
        <taxon>Dikarya</taxon>
        <taxon>Basidiomycota</taxon>
        <taxon>Agaricomycotina</taxon>
        <taxon>Agaricomycetes</taxon>
        <taxon>Agaricomycetidae</taxon>
        <taxon>Agaricales</taxon>
        <taxon>Agaricineae</taxon>
        <taxon>Psathyrellaceae</taxon>
        <taxon>Candolleomyces</taxon>
    </lineage>
</organism>
<dbReference type="AlphaFoldDB" id="A0A4V1Q3Q3"/>
<comment type="caution">
    <text evidence="2">The sequence shown here is derived from an EMBL/GenBank/DDBJ whole genome shotgun (WGS) entry which is preliminary data.</text>
</comment>
<dbReference type="Proteomes" id="UP000290288">
    <property type="component" value="Unassembled WGS sequence"/>
</dbReference>
<sequence>MTEFLEFLGLPRDADEEAATIALTALLTSAVRDEKPSVSLEEIHHKVATLNGSQYIDALHALPLLLEHPDPKARDLVGIIGECSSAKEALIAAQEYLERLTRDFQRDSNDEDDEEQEKRPRVDALVTTIDLYTSGP</sequence>
<dbReference type="STRING" id="2316362.A0A4V1Q3Q3"/>
<dbReference type="OrthoDB" id="5396786at2759"/>
<dbReference type="EMBL" id="SDEE01000204">
    <property type="protein sequence ID" value="RXW19388.1"/>
    <property type="molecule type" value="Genomic_DNA"/>
</dbReference>
<keyword evidence="3" id="KW-1185">Reference proteome</keyword>